<dbReference type="InterPro" id="IPR006059">
    <property type="entry name" value="SBP"/>
</dbReference>
<dbReference type="PROSITE" id="PS51257">
    <property type="entry name" value="PROKAR_LIPOPROTEIN"/>
    <property type="match status" value="1"/>
</dbReference>
<dbReference type="Proteomes" id="UP000269097">
    <property type="component" value="Chromosome"/>
</dbReference>
<evidence type="ECO:0000256" key="2">
    <source>
        <dbReference type="ARBA" id="ARBA00008520"/>
    </source>
</evidence>
<dbReference type="InterPro" id="IPR050490">
    <property type="entry name" value="Bact_solute-bd_prot1"/>
</dbReference>
<comment type="similarity">
    <text evidence="2">Belongs to the bacterial solute-binding protein 1 family.</text>
</comment>
<keyword evidence="4" id="KW-0732">Signal</keyword>
<name>A0A3G3K2J0_9BACL</name>
<accession>A0A3G3K2J0</accession>
<reference evidence="5 6" key="1">
    <citation type="submission" date="2018-10" db="EMBL/GenBank/DDBJ databases">
        <title>Genome Sequence of Cohnella sp.</title>
        <authorList>
            <person name="Srinivasan S."/>
            <person name="Kim M.K."/>
        </authorList>
    </citation>
    <scope>NUCLEOTIDE SEQUENCE [LARGE SCALE GENOMIC DNA]</scope>
    <source>
        <strain evidence="5 6">18JY8-7</strain>
    </source>
</reference>
<dbReference type="PANTHER" id="PTHR43649:SF31">
    <property type="entry name" value="SN-GLYCEROL-3-PHOSPHATE-BINDING PERIPLASMIC PROTEIN UGPB"/>
    <property type="match status" value="1"/>
</dbReference>
<gene>
    <name evidence="5" type="ORF">EAV92_20225</name>
</gene>
<evidence type="ECO:0000256" key="1">
    <source>
        <dbReference type="ARBA" id="ARBA00004196"/>
    </source>
</evidence>
<dbReference type="AlphaFoldDB" id="A0A3G3K2J0"/>
<dbReference type="EMBL" id="CP033433">
    <property type="protein sequence ID" value="AYQ74683.1"/>
    <property type="molecule type" value="Genomic_DNA"/>
</dbReference>
<dbReference type="SUPFAM" id="SSF53850">
    <property type="entry name" value="Periplasmic binding protein-like II"/>
    <property type="match status" value="1"/>
</dbReference>
<proteinExistence type="inferred from homology"/>
<evidence type="ECO:0000256" key="4">
    <source>
        <dbReference type="ARBA" id="ARBA00022729"/>
    </source>
</evidence>
<dbReference type="Pfam" id="PF01547">
    <property type="entry name" value="SBP_bac_1"/>
    <property type="match status" value="1"/>
</dbReference>
<keyword evidence="6" id="KW-1185">Reference proteome</keyword>
<sequence>MGGVGKLNRYRWTRYVFPFALTASLLAGCSFGDAGAEKRAEPVTLKVMYYDERSFFDQYGMLFSALHPEVEIEVVNTQSIKHEPGKDMEAETRKFIEEQKPDIVMLSADQYTKMANEGKLLELETQVQEKSFDQAGLMPGMLDYLKELSGGKLYGLVPNFYSQAIFYNKDMFQKYGVELPKDQMSWDDLFRLAAMFPTTGSKDDRVYGLKMGYSATDLYQLGNMIGLTKNLNIVDAGAKNVTVNTDAWKKTYETALNAWKSGALYTEDPNQMSDGPMQYEDYLLRDPFIGGKVAMTFEGTYLMDQIKQAQNVVKDKAVKNWDIVTMPVDPGNPEYSPYVSFNNIFAISAKSAQSKAAWTFLQYIHGDEFARVTSKRQMGNMPVRTQYLSDKEGHHFEAFYKLKPIQPAMYKNYEAVPGDFMNNFQGMAQQELSAAADGKVSVSEALDSLQTKAEEALLLAKQQKDTAKPGETATTESGG</sequence>
<dbReference type="Gene3D" id="3.40.190.10">
    <property type="entry name" value="Periplasmic binding protein-like II"/>
    <property type="match status" value="1"/>
</dbReference>
<protein>
    <submittedName>
        <fullName evidence="5">Extracellular solute-binding protein</fullName>
    </submittedName>
</protein>
<evidence type="ECO:0000256" key="3">
    <source>
        <dbReference type="ARBA" id="ARBA00022448"/>
    </source>
</evidence>
<dbReference type="KEGG" id="coh:EAV92_20225"/>
<evidence type="ECO:0000313" key="5">
    <source>
        <dbReference type="EMBL" id="AYQ74683.1"/>
    </source>
</evidence>
<keyword evidence="3" id="KW-0813">Transport</keyword>
<organism evidence="5 6">
    <name type="scientific">Cohnella candidum</name>
    <dbReference type="NCBI Taxonomy" id="2674991"/>
    <lineage>
        <taxon>Bacteria</taxon>
        <taxon>Bacillati</taxon>
        <taxon>Bacillota</taxon>
        <taxon>Bacilli</taxon>
        <taxon>Bacillales</taxon>
        <taxon>Paenibacillaceae</taxon>
        <taxon>Cohnella</taxon>
    </lineage>
</organism>
<comment type="subcellular location">
    <subcellularLocation>
        <location evidence="1">Cell envelope</location>
    </subcellularLocation>
</comment>
<dbReference type="PANTHER" id="PTHR43649">
    <property type="entry name" value="ARABINOSE-BINDING PROTEIN-RELATED"/>
    <property type="match status" value="1"/>
</dbReference>
<dbReference type="GO" id="GO:0030313">
    <property type="term" value="C:cell envelope"/>
    <property type="evidence" value="ECO:0007669"/>
    <property type="project" value="UniProtKB-SubCell"/>
</dbReference>
<evidence type="ECO:0000313" key="6">
    <source>
        <dbReference type="Proteomes" id="UP000269097"/>
    </source>
</evidence>